<dbReference type="EMBL" id="PFUW01000012">
    <property type="protein sequence ID" value="PJB04285.1"/>
    <property type="molecule type" value="Genomic_DNA"/>
</dbReference>
<dbReference type="EMBL" id="PFFF01000032">
    <property type="protein sequence ID" value="PIV89722.1"/>
    <property type="molecule type" value="Genomic_DNA"/>
</dbReference>
<feature type="compositionally biased region" description="Basic and acidic residues" evidence="2">
    <location>
        <begin position="1"/>
        <end position="21"/>
    </location>
</feature>
<dbReference type="Proteomes" id="UP000230713">
    <property type="component" value="Unassembled WGS sequence"/>
</dbReference>
<evidence type="ECO:0000313" key="8">
    <source>
        <dbReference type="EMBL" id="PIY99942.1"/>
    </source>
</evidence>
<comment type="caution">
    <text evidence="3">The sequence shown here is derived from an EMBL/GenBank/DDBJ whole genome shotgun (WGS) entry which is preliminary data.</text>
</comment>
<dbReference type="EMBL" id="PFSX01000040">
    <property type="protein sequence ID" value="PJC01334.1"/>
    <property type="molecule type" value="Genomic_DNA"/>
</dbReference>
<dbReference type="Proteomes" id="UP000230477">
    <property type="component" value="Unassembled WGS sequence"/>
</dbReference>
<evidence type="ECO:0000313" key="4">
    <source>
        <dbReference type="EMBL" id="PIV13500.1"/>
    </source>
</evidence>
<gene>
    <name evidence="10" type="ORF">CO072_01545</name>
    <name evidence="9" type="ORF">CO124_00555</name>
    <name evidence="5" type="ORF">COS22_00240</name>
    <name evidence="4" type="ORF">COS45_02625</name>
    <name evidence="6" type="ORF">COW47_01335</name>
    <name evidence="3" type="ORF">COW69_01180</name>
    <name evidence="8" type="ORF">COY63_00770</name>
    <name evidence="7" type="ORF">COZ66_02125</name>
</gene>
<dbReference type="Proteomes" id="UP000228989">
    <property type="component" value="Unassembled WGS sequence"/>
</dbReference>
<accession>A0A2H9N239</accession>
<dbReference type="EMBL" id="PFMG01000017">
    <property type="protein sequence ID" value="PIY99942.1"/>
    <property type="molecule type" value="Genomic_DNA"/>
</dbReference>
<proteinExistence type="predicted"/>
<accession>A0A2G9LJ91</accession>
<evidence type="ECO:0000313" key="5">
    <source>
        <dbReference type="EMBL" id="PIV46635.1"/>
    </source>
</evidence>
<accession>A0A2H9M7S6</accession>
<evidence type="ECO:0000313" key="3">
    <source>
        <dbReference type="EMBL" id="PIN66628.1"/>
    </source>
</evidence>
<protein>
    <submittedName>
        <fullName evidence="3">Uncharacterized protein</fullName>
    </submittedName>
</protein>
<evidence type="ECO:0000256" key="1">
    <source>
        <dbReference type="SAM" id="Coils"/>
    </source>
</evidence>
<keyword evidence="1" id="KW-0175">Coiled coil</keyword>
<dbReference type="Proteomes" id="UP000231232">
    <property type="component" value="Unassembled WGS sequence"/>
</dbReference>
<accession>A0A2H9QSP0</accession>
<reference evidence="11 12" key="2">
    <citation type="submission" date="2017-09" db="EMBL/GenBank/DDBJ databases">
        <title>Depth-based differentiation of microbial function through sediment-hosted aquifers and enrichment of novel symbionts in the deep terrestrial subsurface.</title>
        <authorList>
            <person name="Probst A.J."/>
            <person name="Ladd B."/>
            <person name="Jarett J.K."/>
            <person name="Geller-Mcgrath D.E."/>
            <person name="Sieber C.M.K."/>
            <person name="Emerson J.B."/>
            <person name="Anantharaman K."/>
            <person name="Thomas B.C."/>
            <person name="Malmstrom R."/>
            <person name="Stieglmeier M."/>
            <person name="Klingl A."/>
            <person name="Woyke T."/>
            <person name="Ryan C.M."/>
            <person name="Banfield J.F."/>
        </authorList>
    </citation>
    <scope>NUCLEOTIDE SEQUENCE [LARGE SCALE GENOMIC DNA]</scope>
</reference>
<evidence type="ECO:0000313" key="6">
    <source>
        <dbReference type="EMBL" id="PIV89722.1"/>
    </source>
</evidence>
<organism evidence="3 13">
    <name type="scientific">Huberarchaeum crystalense</name>
    <dbReference type="NCBI Taxonomy" id="2014257"/>
    <lineage>
        <taxon>Archaea</taxon>
        <taxon>Candidatus Huberarchaeota</taxon>
        <taxon>Candidatus Huberarchaeia</taxon>
        <taxon>Candidatus Huberarchaeales</taxon>
        <taxon>Candidatus Huberarchaeaceae</taxon>
        <taxon>Candidatus Huberarchaeum</taxon>
    </lineage>
</organism>
<evidence type="ECO:0000313" key="13">
    <source>
        <dbReference type="Proteomes" id="UP000229789"/>
    </source>
</evidence>
<sequence length="118" mass="13845">MGRWDDWKSEKSEKDETEKLPPVEVEEQTTKAKIETIMQSPLQNIDESLLFIKIPNYKQIVDELNKLDVSLKEISQKIIELEKQKEEEMLSIEIIKQKIVGFEGILIELDKRFGGRLE</sequence>
<name>A0A2G9LJ91_HUBC1</name>
<evidence type="ECO:0000313" key="7">
    <source>
        <dbReference type="EMBL" id="PIX27965.1"/>
    </source>
</evidence>
<evidence type="ECO:0000313" key="11">
    <source>
        <dbReference type="Proteomes" id="UP000228874"/>
    </source>
</evidence>
<evidence type="ECO:0000313" key="9">
    <source>
        <dbReference type="EMBL" id="PJB04285.1"/>
    </source>
</evidence>
<accession>A0A2H9M2G4</accession>
<accession>A0A2H9MMV0</accession>
<evidence type="ECO:0000313" key="10">
    <source>
        <dbReference type="EMBL" id="PJC01334.1"/>
    </source>
</evidence>
<dbReference type="Proteomes" id="UP000229789">
    <property type="component" value="Unassembled WGS sequence"/>
</dbReference>
<dbReference type="Proteomes" id="UP000231449">
    <property type="component" value="Unassembled WGS sequence"/>
</dbReference>
<dbReference type="EMBL" id="PEUT01000062">
    <property type="protein sequence ID" value="PIV13500.1"/>
    <property type="molecule type" value="Genomic_DNA"/>
</dbReference>
<dbReference type="EMBL" id="PCUF01000012">
    <property type="protein sequence ID" value="PIN66628.1"/>
    <property type="molecule type" value="Genomic_DNA"/>
</dbReference>
<reference evidence="3 13" key="1">
    <citation type="submission" date="2017-09" db="EMBL/GenBank/DDBJ databases">
        <title>Depth-based differentiation of microbial function through sediment-hosted aquifers and enrichment of novel symbionts in the deep terrestrial subsurface.</title>
        <authorList>
            <person name="Probst A.J."/>
            <person name="Ladd B."/>
            <person name="Jarett J.K."/>
            <person name="Geller-Mcgrath D.E."/>
            <person name="Sieber C.M."/>
            <person name="Emerson J.B."/>
            <person name="Anantharaman K."/>
            <person name="Thomas B.C."/>
            <person name="Malmstrom R."/>
            <person name="Stieglmeier M."/>
            <person name="Klingl A."/>
            <person name="Woyke T."/>
            <person name="Ryan C.M."/>
            <person name="Banfield J.F."/>
        </authorList>
    </citation>
    <scope>NUCLEOTIDE SEQUENCE [LARGE SCALE GENOMIC DNA]</scope>
    <source>
        <strain evidence="5">CG02_land_8_20_14_3_00_31_209</strain>
        <strain evidence="4">CG03_land_8_20_14_0_80_31_114</strain>
        <strain evidence="6">CG17_big_fil_post_rev_8_21_14_2_50_31_73</strain>
        <strain evidence="3">CG18_big_fil_WC_8_21_14_2_50_31_19</strain>
        <strain evidence="8">CG_4_10_14_0_8_um_filter_31_133</strain>
        <strain evidence="7">CG_4_8_14_3_um_filter</strain>
        <strain evidence="10">CG_4_9_14_0_8_um_filter_31_21</strain>
        <strain evidence="9">CG_4_9_14_3_um_filter_31_125</strain>
    </source>
</reference>
<dbReference type="AlphaFoldDB" id="A0A2G9LJ91"/>
<dbReference type="EMBL" id="PFIH01000052">
    <property type="protein sequence ID" value="PIX27965.1"/>
    <property type="molecule type" value="Genomic_DNA"/>
</dbReference>
<evidence type="ECO:0000313" key="12">
    <source>
        <dbReference type="Proteomes" id="UP000228888"/>
    </source>
</evidence>
<accession>A0A2H9P8V3</accession>
<accession>A0A2H9RD08</accession>
<feature type="region of interest" description="Disordered" evidence="2">
    <location>
        <begin position="1"/>
        <end position="26"/>
    </location>
</feature>
<evidence type="ECO:0000256" key="2">
    <source>
        <dbReference type="SAM" id="MobiDB-lite"/>
    </source>
</evidence>
<dbReference type="Proteomes" id="UP000228888">
    <property type="component" value="Unassembled WGS sequence"/>
</dbReference>
<dbReference type="Proteomes" id="UP000228874">
    <property type="component" value="Unassembled WGS sequence"/>
</dbReference>
<dbReference type="EMBL" id="PETW01000004">
    <property type="protein sequence ID" value="PIV46635.1"/>
    <property type="molecule type" value="Genomic_DNA"/>
</dbReference>
<feature type="coiled-coil region" evidence="1">
    <location>
        <begin position="64"/>
        <end position="98"/>
    </location>
</feature>